<gene>
    <name evidence="14" type="ORF">BE04_11545</name>
</gene>
<dbReference type="CDD" id="cd00140">
    <property type="entry name" value="beta_clamp"/>
    <property type="match status" value="1"/>
</dbReference>
<evidence type="ECO:0000256" key="2">
    <source>
        <dbReference type="ARBA" id="ARBA00010752"/>
    </source>
</evidence>
<dbReference type="InterPro" id="IPR001001">
    <property type="entry name" value="DNA_polIII_beta"/>
</dbReference>
<dbReference type="GO" id="GO:0005737">
    <property type="term" value="C:cytoplasm"/>
    <property type="evidence" value="ECO:0007669"/>
    <property type="project" value="UniProtKB-SubCell"/>
</dbReference>
<evidence type="ECO:0000256" key="1">
    <source>
        <dbReference type="ARBA" id="ARBA00004496"/>
    </source>
</evidence>
<comment type="subcellular location">
    <subcellularLocation>
        <location evidence="1 10">Cytoplasm</location>
    </subcellularLocation>
</comment>
<evidence type="ECO:0000256" key="7">
    <source>
        <dbReference type="ARBA" id="ARBA00022705"/>
    </source>
</evidence>
<evidence type="ECO:0000256" key="5">
    <source>
        <dbReference type="ARBA" id="ARBA00022679"/>
    </source>
</evidence>
<organism evidence="14 15">
    <name type="scientific">Sorangium cellulosum</name>
    <name type="common">Polyangium cellulosum</name>
    <dbReference type="NCBI Taxonomy" id="56"/>
    <lineage>
        <taxon>Bacteria</taxon>
        <taxon>Pseudomonadati</taxon>
        <taxon>Myxococcota</taxon>
        <taxon>Polyangia</taxon>
        <taxon>Polyangiales</taxon>
        <taxon>Polyangiaceae</taxon>
        <taxon>Sorangium</taxon>
    </lineage>
</organism>
<sequence length="376" mass="40019">MDLVIPKKDLLRLVARCQGVADKKSAMPALANVLLAADGNAVRVAATDLYLGVTGQTHADIKTGGTVAVPARDLLERVKAMPDGPIQITTTEGAHTSLKAVGSPRRYTLPGLPGSEFPQLPAPSRDAPSLELPVEQLALLIARTHFSISTDETRAHVNSALFEWAGDRVRMVTTDGHRLSKMEATVSGSSATATMLIPLKAITELRRLAEEARAEKETPMVAITQSGPNAFFNIAGMQFSVKLVDAQFPPYQQVIPSVTERSVRAPRVQFAEALRAIALAANDRTGGVKLSIAPGTLRITSESPDTGAGFDEVAVDYGGPEVTIGFNAKYFLDVLGSIDDEEVILGISGELDPAVIRPGSESNQQSYVAVVMPMRI</sequence>
<accession>A0A150Q8W7</accession>
<evidence type="ECO:0000256" key="9">
    <source>
        <dbReference type="ARBA" id="ARBA00023125"/>
    </source>
</evidence>
<keyword evidence="5 10" id="KW-0808">Transferase</keyword>
<feature type="domain" description="DNA polymerase III beta sliding clamp C-terminal" evidence="13">
    <location>
        <begin position="253"/>
        <end position="375"/>
    </location>
</feature>
<dbReference type="Gene3D" id="3.70.10.10">
    <property type="match status" value="1"/>
</dbReference>
<dbReference type="PANTHER" id="PTHR30478:SF0">
    <property type="entry name" value="BETA SLIDING CLAMP"/>
    <property type="match status" value="1"/>
</dbReference>
<reference evidence="14 15" key="1">
    <citation type="submission" date="2014-02" db="EMBL/GenBank/DDBJ databases">
        <title>The small core and large imbalanced accessory genome model reveals a collaborative survival strategy of Sorangium cellulosum strains in nature.</title>
        <authorList>
            <person name="Han K."/>
            <person name="Peng R."/>
            <person name="Blom J."/>
            <person name="Li Y.-Z."/>
        </authorList>
    </citation>
    <scope>NUCLEOTIDE SEQUENCE [LARGE SCALE GENOMIC DNA]</scope>
    <source>
        <strain evidence="14 15">So0157-18</strain>
    </source>
</reference>
<dbReference type="NCBIfam" id="TIGR00663">
    <property type="entry name" value="dnan"/>
    <property type="match status" value="1"/>
</dbReference>
<dbReference type="GO" id="GO:0009360">
    <property type="term" value="C:DNA polymerase III complex"/>
    <property type="evidence" value="ECO:0007669"/>
    <property type="project" value="InterPro"/>
</dbReference>
<comment type="caution">
    <text evidence="14">The sequence shown here is derived from an EMBL/GenBank/DDBJ whole genome shotgun (WGS) entry which is preliminary data.</text>
</comment>
<dbReference type="InterPro" id="IPR022635">
    <property type="entry name" value="DNA_polIII_beta_C"/>
</dbReference>
<comment type="similarity">
    <text evidence="2 10">Belongs to the beta sliding clamp family.</text>
</comment>
<dbReference type="Proteomes" id="UP000075604">
    <property type="component" value="Unassembled WGS sequence"/>
</dbReference>
<dbReference type="GO" id="GO:0003677">
    <property type="term" value="F:DNA binding"/>
    <property type="evidence" value="ECO:0007669"/>
    <property type="project" value="UniProtKB-UniRule"/>
</dbReference>
<evidence type="ECO:0000256" key="10">
    <source>
        <dbReference type="PIRNR" id="PIRNR000804"/>
    </source>
</evidence>
<dbReference type="InterPro" id="IPR022637">
    <property type="entry name" value="DNA_polIII_beta_cen"/>
</dbReference>
<keyword evidence="4 10" id="KW-0963">Cytoplasm</keyword>
<dbReference type="PIRSF" id="PIRSF000804">
    <property type="entry name" value="DNA_pol_III_b"/>
    <property type="match status" value="1"/>
</dbReference>
<name>A0A150Q8W7_SORCE</name>
<evidence type="ECO:0000256" key="4">
    <source>
        <dbReference type="ARBA" id="ARBA00022490"/>
    </source>
</evidence>
<dbReference type="PANTHER" id="PTHR30478">
    <property type="entry name" value="DNA POLYMERASE III SUBUNIT BETA"/>
    <property type="match status" value="1"/>
</dbReference>
<feature type="domain" description="DNA polymerase III beta sliding clamp N-terminal" evidence="11">
    <location>
        <begin position="1"/>
        <end position="121"/>
    </location>
</feature>
<evidence type="ECO:0000259" key="11">
    <source>
        <dbReference type="Pfam" id="PF00712"/>
    </source>
</evidence>
<dbReference type="GO" id="GO:0003887">
    <property type="term" value="F:DNA-directed DNA polymerase activity"/>
    <property type="evidence" value="ECO:0007669"/>
    <property type="project" value="UniProtKB-UniRule"/>
</dbReference>
<keyword evidence="9" id="KW-0238">DNA-binding</keyword>
<keyword evidence="6 10" id="KW-0548">Nucleotidyltransferase</keyword>
<evidence type="ECO:0000313" key="15">
    <source>
        <dbReference type="Proteomes" id="UP000075604"/>
    </source>
</evidence>
<proteinExistence type="inferred from homology"/>
<dbReference type="SUPFAM" id="SSF55979">
    <property type="entry name" value="DNA clamp"/>
    <property type="match status" value="3"/>
</dbReference>
<dbReference type="AlphaFoldDB" id="A0A150Q8W7"/>
<evidence type="ECO:0000256" key="3">
    <source>
        <dbReference type="ARBA" id="ARBA00021035"/>
    </source>
</evidence>
<comment type="subunit">
    <text evidence="10">Forms a ring-shaped head-to-tail homodimer around DNA.</text>
</comment>
<comment type="function">
    <text evidence="10">Confers DNA tethering and processivity to DNA polymerases and other proteins. Acts as a clamp, forming a ring around DNA (a reaction catalyzed by the clamp-loading complex) which diffuses in an ATP-independent manner freely and bidirectionally along dsDNA. Initially characterized for its ability to contact the catalytic subunit of DNA polymerase III (Pol III), a complex, multichain enzyme responsible for most of the replicative synthesis in bacteria; Pol III exhibits 3'-5' exonuclease proofreading activity. The beta chain is required for initiation of replication as well as for processivity of DNA replication.</text>
</comment>
<keyword evidence="8 10" id="KW-0239">DNA-directed DNA polymerase</keyword>
<dbReference type="InterPro" id="IPR046938">
    <property type="entry name" value="DNA_clamp_sf"/>
</dbReference>
<dbReference type="GO" id="GO:0008408">
    <property type="term" value="F:3'-5' exonuclease activity"/>
    <property type="evidence" value="ECO:0007669"/>
    <property type="project" value="InterPro"/>
</dbReference>
<dbReference type="Gene3D" id="3.10.150.10">
    <property type="entry name" value="DNA Polymerase III, subunit A, domain 2"/>
    <property type="match status" value="1"/>
</dbReference>
<evidence type="ECO:0000256" key="6">
    <source>
        <dbReference type="ARBA" id="ARBA00022695"/>
    </source>
</evidence>
<keyword evidence="7 10" id="KW-0235">DNA replication</keyword>
<dbReference type="Pfam" id="PF02767">
    <property type="entry name" value="DNA_pol3_beta_2"/>
    <property type="match status" value="1"/>
</dbReference>
<evidence type="ECO:0000259" key="13">
    <source>
        <dbReference type="Pfam" id="PF02768"/>
    </source>
</evidence>
<protein>
    <recommendedName>
        <fullName evidence="3 10">Beta sliding clamp</fullName>
    </recommendedName>
</protein>
<dbReference type="SMART" id="SM00480">
    <property type="entry name" value="POL3Bc"/>
    <property type="match status" value="1"/>
</dbReference>
<dbReference type="EMBL" id="JELX01000522">
    <property type="protein sequence ID" value="KYF64427.1"/>
    <property type="molecule type" value="Genomic_DNA"/>
</dbReference>
<feature type="domain" description="DNA polymerase III beta sliding clamp central" evidence="12">
    <location>
        <begin position="132"/>
        <end position="249"/>
    </location>
</feature>
<evidence type="ECO:0000259" key="12">
    <source>
        <dbReference type="Pfam" id="PF02767"/>
    </source>
</evidence>
<evidence type="ECO:0000256" key="8">
    <source>
        <dbReference type="ARBA" id="ARBA00022932"/>
    </source>
</evidence>
<dbReference type="Pfam" id="PF00712">
    <property type="entry name" value="DNA_pol3_beta"/>
    <property type="match status" value="1"/>
</dbReference>
<evidence type="ECO:0000313" key="14">
    <source>
        <dbReference type="EMBL" id="KYF64427.1"/>
    </source>
</evidence>
<dbReference type="GO" id="GO:0006271">
    <property type="term" value="P:DNA strand elongation involved in DNA replication"/>
    <property type="evidence" value="ECO:0007669"/>
    <property type="project" value="TreeGrafter"/>
</dbReference>
<dbReference type="Pfam" id="PF02768">
    <property type="entry name" value="DNA_pol3_beta_3"/>
    <property type="match status" value="1"/>
</dbReference>
<dbReference type="InterPro" id="IPR022634">
    <property type="entry name" value="DNA_polIII_beta_N"/>
</dbReference>